<keyword evidence="6" id="KW-0813">Transport</keyword>
<feature type="region of interest" description="Disordered" evidence="7">
    <location>
        <begin position="1"/>
        <end position="60"/>
    </location>
</feature>
<sequence length="476" mass="53764">MESPNPNPQPPVSGASIRSLVKHLKTKESSNPSKMAEQIPKPHKKQVRRRLHTSRPYQERLLNMAEARREIVTALKYHRAAMKKAEQELQPQTPLDPSPARSHEAKIRPRKILKSSSIERNRVYDSQTNFNTNSNNYYNLKNLSNYDPSMNCSFPIWSLNSQSMEGDNIMSIALPEQTLGLNLNLQDFNNLEMNLFSNGNSVSVSGSGSGSSSSSSPSLSIATDQEAPNWTSESNTSGGGSGRGLHVAVGEEEMAEIRSIGDKHEMEWSDKMNLVKSAWWLRFMKIGKKEEEGIGFGFGDQFDQILEFPDWMNNGNETCFQEQLLNDYCSNDHDDHPSSALPCLDIGEFEGMDGEWKLSRFPNLTDSVDSLQRAKMMHMTFYWSNQVTLLIDSWRTNSWLSYSLSLLACFIVSVFYQYLESYRIRLKLLSCRKPSPSEIEVPLLRSKVAGLAFGYLAFRSDDEDFSVSVENPCACA</sequence>
<evidence type="ECO:0000256" key="5">
    <source>
        <dbReference type="ARBA" id="ARBA00023136"/>
    </source>
</evidence>
<name>A0AAV6NKX7_9ROSI</name>
<comment type="subcellular location">
    <subcellularLocation>
        <location evidence="6">Membrane</location>
        <topology evidence="6">Multi-pass membrane protein</topology>
    </subcellularLocation>
</comment>
<reference evidence="8 9" key="1">
    <citation type="journal article" date="2021" name="Hortic Res">
        <title>The domestication of Cucurbita argyrosperma as revealed by the genome of its wild relative.</title>
        <authorList>
            <person name="Barrera-Redondo J."/>
            <person name="Sanchez-de la Vega G."/>
            <person name="Aguirre-Liguori J.A."/>
            <person name="Castellanos-Morales G."/>
            <person name="Gutierrez-Guerrero Y.T."/>
            <person name="Aguirre-Dugua X."/>
            <person name="Aguirre-Planter E."/>
            <person name="Tenaillon M.I."/>
            <person name="Lira-Saade R."/>
            <person name="Eguiarte L.E."/>
        </authorList>
    </citation>
    <scope>NUCLEOTIDE SEQUENCE [LARGE SCALE GENOMIC DNA]</scope>
    <source>
        <strain evidence="8">JBR-2021</strain>
    </source>
</reference>
<keyword evidence="2" id="KW-0812">Transmembrane</keyword>
<proteinExistence type="inferred from homology"/>
<evidence type="ECO:0000256" key="2">
    <source>
        <dbReference type="ARBA" id="ARBA00022692"/>
    </source>
</evidence>
<organism evidence="8 9">
    <name type="scientific">Cucurbita argyrosperma subsp. sororia</name>
    <dbReference type="NCBI Taxonomy" id="37648"/>
    <lineage>
        <taxon>Eukaryota</taxon>
        <taxon>Viridiplantae</taxon>
        <taxon>Streptophyta</taxon>
        <taxon>Embryophyta</taxon>
        <taxon>Tracheophyta</taxon>
        <taxon>Spermatophyta</taxon>
        <taxon>Magnoliopsida</taxon>
        <taxon>eudicotyledons</taxon>
        <taxon>Gunneridae</taxon>
        <taxon>Pentapetalae</taxon>
        <taxon>rosids</taxon>
        <taxon>fabids</taxon>
        <taxon>Cucurbitales</taxon>
        <taxon>Cucurbitaceae</taxon>
        <taxon>Cucurbiteae</taxon>
        <taxon>Cucurbita</taxon>
    </lineage>
</organism>
<dbReference type="PANTHER" id="PTHR37256:SF1">
    <property type="entry name" value="MYB-LIKE PROTEIN A"/>
    <property type="match status" value="1"/>
</dbReference>
<gene>
    <name evidence="8" type="primary">COPT5</name>
    <name evidence="8" type="ORF">SDJN03_08899</name>
</gene>
<protein>
    <recommendedName>
        <fullName evidence="6">Copper transport protein</fullName>
    </recommendedName>
</protein>
<keyword evidence="9" id="KW-1185">Reference proteome</keyword>
<feature type="region of interest" description="Disordered" evidence="7">
    <location>
        <begin position="83"/>
        <end position="108"/>
    </location>
</feature>
<keyword evidence="5 6" id="KW-0472">Membrane</keyword>
<evidence type="ECO:0000256" key="4">
    <source>
        <dbReference type="ARBA" id="ARBA00022989"/>
    </source>
</evidence>
<dbReference type="AlphaFoldDB" id="A0AAV6NKX7"/>
<dbReference type="InterPro" id="IPR007274">
    <property type="entry name" value="Cop_transporter"/>
</dbReference>
<feature type="non-terminal residue" evidence="8">
    <location>
        <position position="1"/>
    </location>
</feature>
<evidence type="ECO:0000256" key="7">
    <source>
        <dbReference type="SAM" id="MobiDB-lite"/>
    </source>
</evidence>
<dbReference type="GO" id="GO:0005375">
    <property type="term" value="F:copper ion transmembrane transporter activity"/>
    <property type="evidence" value="ECO:0007669"/>
    <property type="project" value="UniProtKB-UniRule"/>
</dbReference>
<evidence type="ECO:0000313" key="9">
    <source>
        <dbReference type="Proteomes" id="UP000685013"/>
    </source>
</evidence>
<dbReference type="EMBL" id="JAGKQH010000005">
    <property type="protein sequence ID" value="KAG6599121.1"/>
    <property type="molecule type" value="Genomic_DNA"/>
</dbReference>
<dbReference type="GO" id="GO:0016020">
    <property type="term" value="C:membrane"/>
    <property type="evidence" value="ECO:0007669"/>
    <property type="project" value="UniProtKB-SubCell"/>
</dbReference>
<evidence type="ECO:0000256" key="3">
    <source>
        <dbReference type="ARBA" id="ARBA00022796"/>
    </source>
</evidence>
<evidence type="ECO:0000256" key="6">
    <source>
        <dbReference type="RuleBase" id="RU367022"/>
    </source>
</evidence>
<feature type="compositionally biased region" description="Low complexity" evidence="7">
    <location>
        <begin position="202"/>
        <end position="216"/>
    </location>
</feature>
<keyword evidence="4" id="KW-1133">Transmembrane helix</keyword>
<evidence type="ECO:0000313" key="8">
    <source>
        <dbReference type="EMBL" id="KAG6599121.1"/>
    </source>
</evidence>
<dbReference type="Pfam" id="PF04145">
    <property type="entry name" value="Ctr"/>
    <property type="match status" value="1"/>
</dbReference>
<feature type="region of interest" description="Disordered" evidence="7">
    <location>
        <begin position="202"/>
        <end position="245"/>
    </location>
</feature>
<evidence type="ECO:0000256" key="1">
    <source>
        <dbReference type="ARBA" id="ARBA00006921"/>
    </source>
</evidence>
<accession>A0AAV6NKX7</accession>
<keyword evidence="3 6" id="KW-0187">Copper transport</keyword>
<dbReference type="PANTHER" id="PTHR37256">
    <property type="entry name" value="E1A-BINDING PROTEIN P400-LIKE"/>
    <property type="match status" value="1"/>
</dbReference>
<comment type="caution">
    <text evidence="8">The sequence shown here is derived from an EMBL/GenBank/DDBJ whole genome shotgun (WGS) entry which is preliminary data.</text>
</comment>
<dbReference type="Proteomes" id="UP000685013">
    <property type="component" value="Chromosome 5"/>
</dbReference>
<feature type="compositionally biased region" description="Basic residues" evidence="7">
    <location>
        <begin position="41"/>
        <end position="53"/>
    </location>
</feature>
<keyword evidence="6" id="KW-0186">Copper</keyword>
<keyword evidence="6" id="KW-0406">Ion transport</keyword>
<feature type="compositionally biased region" description="Pro residues" evidence="7">
    <location>
        <begin position="1"/>
        <end position="11"/>
    </location>
</feature>
<comment type="similarity">
    <text evidence="1 6">Belongs to the copper transporter (Ctr) (TC 1.A.56) family. SLC31A subfamily.</text>
</comment>
<feature type="compositionally biased region" description="Polar residues" evidence="7">
    <location>
        <begin position="217"/>
        <end position="231"/>
    </location>
</feature>